<evidence type="ECO:0000313" key="3">
    <source>
        <dbReference type="Proteomes" id="UP000011524"/>
    </source>
</evidence>
<keyword evidence="1" id="KW-0812">Transmembrane</keyword>
<keyword evidence="1" id="KW-1133">Transmembrane helix</keyword>
<evidence type="ECO:0000256" key="1">
    <source>
        <dbReference type="SAM" id="Phobius"/>
    </source>
</evidence>
<dbReference type="AlphaFoldDB" id="M0LHP5"/>
<dbReference type="EMBL" id="AOLY01000008">
    <property type="protein sequence ID" value="EMA33152.1"/>
    <property type="molecule type" value="Genomic_DNA"/>
</dbReference>
<comment type="caution">
    <text evidence="2">The sequence shown here is derived from an EMBL/GenBank/DDBJ whole genome shotgun (WGS) entry which is preliminary data.</text>
</comment>
<dbReference type="PATRIC" id="fig|1227453.3.peg.1038"/>
<dbReference type="Proteomes" id="UP000011524">
    <property type="component" value="Unassembled WGS sequence"/>
</dbReference>
<sequence length="42" mass="4345">MTPPAVITLAALGSTAFGAVVWGSILLVLTVFLAVCWLVLTE</sequence>
<accession>M0LHP5</accession>
<keyword evidence="1" id="KW-0472">Membrane</keyword>
<dbReference type="STRING" id="1227453.C444_05156"/>
<gene>
    <name evidence="2" type="ORF">C444_05156</name>
</gene>
<keyword evidence="3" id="KW-1185">Reference proteome</keyword>
<name>M0LHP5_HALJT</name>
<protein>
    <submittedName>
        <fullName evidence="2">Uncharacterized protein</fullName>
    </submittedName>
</protein>
<dbReference type="RefSeq" id="WP_004591384.1">
    <property type="nucleotide sequence ID" value="NZ_AOLY01000008.1"/>
</dbReference>
<reference evidence="2 3" key="1">
    <citation type="journal article" date="2014" name="PLoS Genet.">
        <title>Phylogenetically driven sequencing of extremely halophilic archaea reveals strategies for static and dynamic osmo-response.</title>
        <authorList>
            <person name="Becker E.A."/>
            <person name="Seitzer P.M."/>
            <person name="Tritt A."/>
            <person name="Larsen D."/>
            <person name="Krusor M."/>
            <person name="Yao A.I."/>
            <person name="Wu D."/>
            <person name="Madern D."/>
            <person name="Eisen J.A."/>
            <person name="Darling A.E."/>
            <person name="Facciotti M.T."/>
        </authorList>
    </citation>
    <scope>NUCLEOTIDE SEQUENCE [LARGE SCALE GENOMIC DNA]</scope>
    <source>
        <strain evidence="3">ATCC 49778 / DSM 6131 / JCM 7785 / NBRC 101032 / NCIMB 13157 / TR-1</strain>
    </source>
</reference>
<proteinExistence type="predicted"/>
<evidence type="ECO:0000313" key="2">
    <source>
        <dbReference type="EMBL" id="EMA33152.1"/>
    </source>
</evidence>
<organism evidence="2 3">
    <name type="scientific">Haloarcula japonica (strain ATCC 49778 / DSM 6131 / JCM 7785 / NBRC 101032 / NCIMB 13157 / TR-1)</name>
    <dbReference type="NCBI Taxonomy" id="1227453"/>
    <lineage>
        <taxon>Archaea</taxon>
        <taxon>Methanobacteriati</taxon>
        <taxon>Methanobacteriota</taxon>
        <taxon>Stenosarchaea group</taxon>
        <taxon>Halobacteria</taxon>
        <taxon>Halobacteriales</taxon>
        <taxon>Haloarculaceae</taxon>
        <taxon>Haloarcula</taxon>
    </lineage>
</organism>
<feature type="transmembrane region" description="Helical" evidence="1">
    <location>
        <begin position="20"/>
        <end position="40"/>
    </location>
</feature>